<dbReference type="HOGENOM" id="CLU_1705368_0_0_1"/>
<sequence>MYENARLEEVKDRRTVVRPLVDGTQTFDIAATVWIREPSSQLEDEIEGGEDEGTQSDSDVPHEIPLFSDIIFRRLTLKDKRALKEVNLQIPTEVFKSRKLSNFDIRATFALIPNSPSLLDYAVNYSTWIPSSIKNPPKRPSEYVVVPLYNRNTY</sequence>
<reference evidence="2 3" key="1">
    <citation type="submission" date="2014-06" db="EMBL/GenBank/DDBJ databases">
        <title>Evolutionary Origins and Diversification of the Mycorrhizal Mutualists.</title>
        <authorList>
            <consortium name="DOE Joint Genome Institute"/>
            <consortium name="Mycorrhizal Genomics Consortium"/>
            <person name="Kohler A."/>
            <person name="Kuo A."/>
            <person name="Nagy L.G."/>
            <person name="Floudas D."/>
            <person name="Copeland A."/>
            <person name="Barry K.W."/>
            <person name="Cichocki N."/>
            <person name="Veneault-Fourrey C."/>
            <person name="LaButti K."/>
            <person name="Lindquist E.A."/>
            <person name="Lipzen A."/>
            <person name="Lundell T."/>
            <person name="Morin E."/>
            <person name="Murat C."/>
            <person name="Riley R."/>
            <person name="Ohm R."/>
            <person name="Sun H."/>
            <person name="Tunlid A."/>
            <person name="Henrissat B."/>
            <person name="Grigoriev I.V."/>
            <person name="Hibbett D.S."/>
            <person name="Martin F."/>
        </authorList>
    </citation>
    <scope>NUCLEOTIDE SEQUENCE [LARGE SCALE GENOMIC DNA]</scope>
    <source>
        <strain evidence="2 3">SS14</strain>
    </source>
</reference>
<dbReference type="OrthoDB" id="2548253at2759"/>
<protein>
    <submittedName>
        <fullName evidence="2">Uncharacterized protein</fullName>
    </submittedName>
</protein>
<proteinExistence type="predicted"/>
<dbReference type="Proteomes" id="UP000054279">
    <property type="component" value="Unassembled WGS sequence"/>
</dbReference>
<gene>
    <name evidence="2" type="ORF">M422DRAFT_188779</name>
</gene>
<feature type="region of interest" description="Disordered" evidence="1">
    <location>
        <begin position="40"/>
        <end position="62"/>
    </location>
</feature>
<evidence type="ECO:0000256" key="1">
    <source>
        <dbReference type="SAM" id="MobiDB-lite"/>
    </source>
</evidence>
<accession>A0A0C9TI73</accession>
<feature type="compositionally biased region" description="Acidic residues" evidence="1">
    <location>
        <begin position="42"/>
        <end position="54"/>
    </location>
</feature>
<evidence type="ECO:0000313" key="2">
    <source>
        <dbReference type="EMBL" id="KIJ29223.1"/>
    </source>
</evidence>
<evidence type="ECO:0000313" key="3">
    <source>
        <dbReference type="Proteomes" id="UP000054279"/>
    </source>
</evidence>
<keyword evidence="3" id="KW-1185">Reference proteome</keyword>
<dbReference type="AlphaFoldDB" id="A0A0C9TI73"/>
<dbReference type="EMBL" id="KN837287">
    <property type="protein sequence ID" value="KIJ29223.1"/>
    <property type="molecule type" value="Genomic_DNA"/>
</dbReference>
<name>A0A0C9TI73_SPHS4</name>
<organism evidence="2 3">
    <name type="scientific">Sphaerobolus stellatus (strain SS14)</name>
    <dbReference type="NCBI Taxonomy" id="990650"/>
    <lineage>
        <taxon>Eukaryota</taxon>
        <taxon>Fungi</taxon>
        <taxon>Dikarya</taxon>
        <taxon>Basidiomycota</taxon>
        <taxon>Agaricomycotina</taxon>
        <taxon>Agaricomycetes</taxon>
        <taxon>Phallomycetidae</taxon>
        <taxon>Geastrales</taxon>
        <taxon>Sphaerobolaceae</taxon>
        <taxon>Sphaerobolus</taxon>
    </lineage>
</organism>